<name>A0A8S4QCN5_9NEOP</name>
<evidence type="ECO:0000313" key="1">
    <source>
        <dbReference type="EMBL" id="CAH2207404.1"/>
    </source>
</evidence>
<gene>
    <name evidence="1" type="primary">jg6640</name>
    <name evidence="1" type="ORF">PAEG_LOCUS26</name>
</gene>
<proteinExistence type="predicted"/>
<evidence type="ECO:0000313" key="2">
    <source>
        <dbReference type="Proteomes" id="UP000838756"/>
    </source>
</evidence>
<dbReference type="OrthoDB" id="407509at2759"/>
<sequence>MAETLGDLNAMLNDFNRVYQQVCLRMKKSKTKIMSNAHVPLHPVIVGSFAVEIVDEYIYLGHTIQLGRSNFEKWGEPRNPTRRSILQKALSLLNLENTLSQVKIVLVDNVYTKGHEIELSGMSVLTNGAL</sequence>
<protein>
    <submittedName>
        <fullName evidence="1">Jg6640 protein</fullName>
    </submittedName>
</protein>
<reference evidence="1" key="1">
    <citation type="submission" date="2022-03" db="EMBL/GenBank/DDBJ databases">
        <authorList>
            <person name="Lindestad O."/>
        </authorList>
    </citation>
    <scope>NUCLEOTIDE SEQUENCE</scope>
</reference>
<dbReference type="Proteomes" id="UP000838756">
    <property type="component" value="Unassembled WGS sequence"/>
</dbReference>
<dbReference type="AlphaFoldDB" id="A0A8S4QCN5"/>
<keyword evidence="2" id="KW-1185">Reference proteome</keyword>
<dbReference type="EMBL" id="CAKXAJ010000095">
    <property type="protein sequence ID" value="CAH2207404.1"/>
    <property type="molecule type" value="Genomic_DNA"/>
</dbReference>
<accession>A0A8S4QCN5</accession>
<comment type="caution">
    <text evidence="1">The sequence shown here is derived from an EMBL/GenBank/DDBJ whole genome shotgun (WGS) entry which is preliminary data.</text>
</comment>
<organism evidence="1 2">
    <name type="scientific">Pararge aegeria aegeria</name>
    <dbReference type="NCBI Taxonomy" id="348720"/>
    <lineage>
        <taxon>Eukaryota</taxon>
        <taxon>Metazoa</taxon>
        <taxon>Ecdysozoa</taxon>
        <taxon>Arthropoda</taxon>
        <taxon>Hexapoda</taxon>
        <taxon>Insecta</taxon>
        <taxon>Pterygota</taxon>
        <taxon>Neoptera</taxon>
        <taxon>Endopterygota</taxon>
        <taxon>Lepidoptera</taxon>
        <taxon>Glossata</taxon>
        <taxon>Ditrysia</taxon>
        <taxon>Papilionoidea</taxon>
        <taxon>Nymphalidae</taxon>
        <taxon>Satyrinae</taxon>
        <taxon>Satyrini</taxon>
        <taxon>Parargina</taxon>
        <taxon>Pararge</taxon>
    </lineage>
</organism>